<proteinExistence type="predicted"/>
<name>A0A7W2D7G5_9ACTN</name>
<dbReference type="InterPro" id="IPR046193">
    <property type="entry name" value="DUF6221"/>
</dbReference>
<evidence type="ECO:0000313" key="2">
    <source>
        <dbReference type="Proteomes" id="UP000586976"/>
    </source>
</evidence>
<dbReference type="RefSeq" id="WP_181867379.1">
    <property type="nucleotide sequence ID" value="NZ_JACEQY010000049.1"/>
</dbReference>
<keyword evidence="2" id="KW-1185">Reference proteome</keyword>
<sequence length="142" mass="16470">MDDLVQWLRAQLDEDERVARGCSGRAWWEHPKNWVSAPPLNRIALVVHDGDRGHVVRHDPARVLREIDAKRGIVGLYASALEERAALRARMREVIHVDPDEFGRLHRQESELIESAERMLPVVRLLAVPYADQPGYREEWRP</sequence>
<reference evidence="1 2" key="1">
    <citation type="submission" date="2020-07" db="EMBL/GenBank/DDBJ databases">
        <title>Streptomyces isolated from Indian soil.</title>
        <authorList>
            <person name="Mandal S."/>
            <person name="Maiti P.K."/>
        </authorList>
    </citation>
    <scope>NUCLEOTIDE SEQUENCE [LARGE SCALE GENOMIC DNA]</scope>
    <source>
        <strain evidence="1 2">PSKA54</strain>
    </source>
</reference>
<gene>
    <name evidence="1" type="ORF">H1V43_32280</name>
</gene>
<dbReference type="Proteomes" id="UP000586976">
    <property type="component" value="Unassembled WGS sequence"/>
</dbReference>
<dbReference type="AlphaFoldDB" id="A0A7W2D7G5"/>
<comment type="caution">
    <text evidence="1">The sequence shown here is derived from an EMBL/GenBank/DDBJ whole genome shotgun (WGS) entry which is preliminary data.</text>
</comment>
<protein>
    <submittedName>
        <fullName evidence="1">Uncharacterized protein</fullName>
    </submittedName>
</protein>
<dbReference type="EMBL" id="JACEQY010000049">
    <property type="protein sequence ID" value="MBA4865942.1"/>
    <property type="molecule type" value="Genomic_DNA"/>
</dbReference>
<organism evidence="1 2">
    <name type="scientific">Streptomyces himalayensis subsp. aureolus</name>
    <dbReference type="NCBI Taxonomy" id="2758039"/>
    <lineage>
        <taxon>Bacteria</taxon>
        <taxon>Bacillati</taxon>
        <taxon>Actinomycetota</taxon>
        <taxon>Actinomycetes</taxon>
        <taxon>Kitasatosporales</taxon>
        <taxon>Streptomycetaceae</taxon>
        <taxon>Streptomyces</taxon>
        <taxon>Streptomyces himalayensis</taxon>
    </lineage>
</organism>
<evidence type="ECO:0000313" key="1">
    <source>
        <dbReference type="EMBL" id="MBA4865942.1"/>
    </source>
</evidence>
<accession>A0A7W2D7G5</accession>
<dbReference type="Pfam" id="PF19730">
    <property type="entry name" value="DUF6221"/>
    <property type="match status" value="1"/>
</dbReference>